<dbReference type="PANTHER" id="PTHR21053">
    <property type="entry name" value="TRANSCRIPTION ELONGATION FACTOR, MITOCHONDRIAL"/>
    <property type="match status" value="1"/>
</dbReference>
<reference evidence="1" key="1">
    <citation type="journal article" date="2023" name="G3 (Bethesda)">
        <title>Whole genome assemblies of Zophobas morio and Tenebrio molitor.</title>
        <authorList>
            <person name="Kaur S."/>
            <person name="Stinson S.A."/>
            <person name="diCenzo G.C."/>
        </authorList>
    </citation>
    <scope>NUCLEOTIDE SEQUENCE</scope>
    <source>
        <strain evidence="1">QUZm001</strain>
    </source>
</reference>
<dbReference type="PANTHER" id="PTHR21053:SF2">
    <property type="entry name" value="TRANSCRIPTION ELONGATION FACTOR, MITOCHONDRIAL"/>
    <property type="match status" value="1"/>
</dbReference>
<name>A0AA38MNK9_9CUCU</name>
<sequence>MLNIRAGFSKFRLNFKHGMQYSSSNTSTNYPDLMLQPKFSNAEKEKILSILNGSNSDQLMCFNIAQNKIRNLENYKKRKGPFKSLDELLDVDGLSVKTLEKLCKQIITDTAVQNGKSVNNDNKKIKQLFVPQLPSSVIDTLGSSVGIHLAPMGVSWAKIINPTNELESWGYQDYGNLPKKLCPVDTFKLAMSVLSQIPCGDVYVFEGANGMGLQGQKQPATVATYTLHLELSSMLLALINTSRGHNKGYQDDLTKYDTLSNCVYFLRPKLPARLFKTLVGNECVSNTTTVLHLLGDPSSNSFTLPCTPIIVKQKLKNDYLSQSSAHKELLGQSLILSVAFTDLCIKRNPASLKAVIPGKR</sequence>
<evidence type="ECO:0000313" key="1">
    <source>
        <dbReference type="EMBL" id="KAJ3662212.1"/>
    </source>
</evidence>
<dbReference type="EMBL" id="JALNTZ010000002">
    <property type="protein sequence ID" value="KAJ3662212.1"/>
    <property type="molecule type" value="Genomic_DNA"/>
</dbReference>
<dbReference type="SUPFAM" id="SSF47781">
    <property type="entry name" value="RuvA domain 2-like"/>
    <property type="match status" value="1"/>
</dbReference>
<evidence type="ECO:0000313" key="2">
    <source>
        <dbReference type="Proteomes" id="UP001168821"/>
    </source>
</evidence>
<gene>
    <name evidence="1" type="ORF">Zmor_006568</name>
</gene>
<dbReference type="GO" id="GO:0042645">
    <property type="term" value="C:mitochondrial nucleoid"/>
    <property type="evidence" value="ECO:0007669"/>
    <property type="project" value="TreeGrafter"/>
</dbReference>
<organism evidence="1 2">
    <name type="scientific">Zophobas morio</name>
    <dbReference type="NCBI Taxonomy" id="2755281"/>
    <lineage>
        <taxon>Eukaryota</taxon>
        <taxon>Metazoa</taxon>
        <taxon>Ecdysozoa</taxon>
        <taxon>Arthropoda</taxon>
        <taxon>Hexapoda</taxon>
        <taxon>Insecta</taxon>
        <taxon>Pterygota</taxon>
        <taxon>Neoptera</taxon>
        <taxon>Endopterygota</taxon>
        <taxon>Coleoptera</taxon>
        <taxon>Polyphaga</taxon>
        <taxon>Cucujiformia</taxon>
        <taxon>Tenebrionidae</taxon>
        <taxon>Zophobas</taxon>
    </lineage>
</organism>
<comment type="caution">
    <text evidence="1">The sequence shown here is derived from an EMBL/GenBank/DDBJ whole genome shotgun (WGS) entry which is preliminary data.</text>
</comment>
<proteinExistence type="predicted"/>
<dbReference type="GO" id="GO:0030337">
    <property type="term" value="F:DNA polymerase processivity factor activity"/>
    <property type="evidence" value="ECO:0007669"/>
    <property type="project" value="TreeGrafter"/>
</dbReference>
<dbReference type="Gene3D" id="1.10.150.280">
    <property type="entry name" value="AF1531-like domain"/>
    <property type="match status" value="1"/>
</dbReference>
<keyword evidence="2" id="KW-1185">Reference proteome</keyword>
<accession>A0AA38MNK9</accession>
<dbReference type="AlphaFoldDB" id="A0AA38MNK9"/>
<protein>
    <recommendedName>
        <fullName evidence="3">Transcription elongation factor, mitochondrial</fullName>
    </recommendedName>
</protein>
<evidence type="ECO:0008006" key="3">
    <source>
        <dbReference type="Google" id="ProtNLM"/>
    </source>
</evidence>
<dbReference type="InterPro" id="IPR010994">
    <property type="entry name" value="RuvA_2-like"/>
</dbReference>
<dbReference type="InterPro" id="IPR039150">
    <property type="entry name" value="TEFM"/>
</dbReference>
<dbReference type="GO" id="GO:0006392">
    <property type="term" value="P:transcription elongation by mitochondrial RNA polymerase"/>
    <property type="evidence" value="ECO:0007669"/>
    <property type="project" value="InterPro"/>
</dbReference>
<dbReference type="Proteomes" id="UP001168821">
    <property type="component" value="Unassembled WGS sequence"/>
</dbReference>